<evidence type="ECO:0000313" key="8">
    <source>
        <dbReference type="EMBL" id="NED96085.1"/>
    </source>
</evidence>
<dbReference type="GO" id="GO:0006002">
    <property type="term" value="P:fructose 6-phosphate metabolic process"/>
    <property type="evidence" value="ECO:0007669"/>
    <property type="project" value="InterPro"/>
</dbReference>
<reference evidence="8 9" key="1">
    <citation type="submission" date="2020-02" db="EMBL/GenBank/DDBJ databases">
        <authorList>
            <person name="Li X.-J."/>
            <person name="Feng X.-M."/>
        </authorList>
    </citation>
    <scope>NUCLEOTIDE SEQUENCE [LARGE SCALE GENOMIC DNA]</scope>
    <source>
        <strain evidence="8 9">CGMCC 4.7225</strain>
    </source>
</reference>
<dbReference type="RefSeq" id="WP_163818880.1">
    <property type="nucleotide sequence ID" value="NZ_JAAGOB010000006.1"/>
</dbReference>
<dbReference type="InterPro" id="IPR000023">
    <property type="entry name" value="Phosphofructokinase_dom"/>
</dbReference>
<dbReference type="GO" id="GO:0003872">
    <property type="term" value="F:6-phosphofructokinase activity"/>
    <property type="evidence" value="ECO:0007669"/>
    <property type="project" value="InterPro"/>
</dbReference>
<dbReference type="PANTHER" id="PTHR45770">
    <property type="entry name" value="ATP-DEPENDENT 6-PHOSPHOFRUCTOKINASE 1"/>
    <property type="match status" value="1"/>
</dbReference>
<dbReference type="Gene3D" id="3.40.50.450">
    <property type="match status" value="1"/>
</dbReference>
<evidence type="ECO:0000256" key="6">
    <source>
        <dbReference type="ARBA" id="ARBA00038478"/>
    </source>
</evidence>
<protein>
    <recommendedName>
        <fullName evidence="7">Phosphofructokinase domain-containing protein</fullName>
    </recommendedName>
</protein>
<evidence type="ECO:0000259" key="7">
    <source>
        <dbReference type="Pfam" id="PF00365"/>
    </source>
</evidence>
<keyword evidence="3" id="KW-0479">Metal-binding</keyword>
<comment type="similarity">
    <text evidence="6">Belongs to the phosphofructokinase type A (PFKA) family.</text>
</comment>
<evidence type="ECO:0000256" key="5">
    <source>
        <dbReference type="ARBA" id="ARBA00022842"/>
    </source>
</evidence>
<evidence type="ECO:0000256" key="1">
    <source>
        <dbReference type="ARBA" id="ARBA00001946"/>
    </source>
</evidence>
<evidence type="ECO:0000256" key="2">
    <source>
        <dbReference type="ARBA" id="ARBA00022679"/>
    </source>
</evidence>
<dbReference type="Proteomes" id="UP000469185">
    <property type="component" value="Unassembled WGS sequence"/>
</dbReference>
<feature type="domain" description="Phosphofructokinase" evidence="7">
    <location>
        <begin position="6"/>
        <end position="304"/>
    </location>
</feature>
<evidence type="ECO:0000313" key="9">
    <source>
        <dbReference type="Proteomes" id="UP000469185"/>
    </source>
</evidence>
<dbReference type="InterPro" id="IPR035966">
    <property type="entry name" value="PKF_sf"/>
</dbReference>
<dbReference type="SUPFAM" id="SSF53784">
    <property type="entry name" value="Phosphofructokinase"/>
    <property type="match status" value="1"/>
</dbReference>
<dbReference type="InterPro" id="IPR050929">
    <property type="entry name" value="PFKA"/>
</dbReference>
<dbReference type="EMBL" id="JAAGOB010000006">
    <property type="protein sequence ID" value="NED96085.1"/>
    <property type="molecule type" value="Genomic_DNA"/>
</dbReference>
<comment type="cofactor">
    <cofactor evidence="1">
        <name>Mg(2+)</name>
        <dbReference type="ChEBI" id="CHEBI:18420"/>
    </cofactor>
</comment>
<proteinExistence type="inferred from homology"/>
<dbReference type="UniPathway" id="UPA00109">
    <property type="reaction ID" value="UER00182"/>
</dbReference>
<keyword evidence="4" id="KW-0418">Kinase</keyword>
<dbReference type="Gene3D" id="3.40.50.460">
    <property type="entry name" value="Phosphofructokinase domain"/>
    <property type="match status" value="1"/>
</dbReference>
<keyword evidence="5" id="KW-0460">Magnesium</keyword>
<keyword evidence="9" id="KW-1185">Reference proteome</keyword>
<dbReference type="PRINTS" id="PR00476">
    <property type="entry name" value="PHFRCTKINASE"/>
</dbReference>
<dbReference type="Pfam" id="PF00365">
    <property type="entry name" value="PFK"/>
    <property type="match status" value="1"/>
</dbReference>
<dbReference type="GO" id="GO:0046872">
    <property type="term" value="F:metal ion binding"/>
    <property type="evidence" value="ECO:0007669"/>
    <property type="project" value="UniProtKB-KW"/>
</dbReference>
<dbReference type="InterPro" id="IPR022953">
    <property type="entry name" value="ATP_PFK"/>
</dbReference>
<dbReference type="AlphaFoldDB" id="A0A6N9YMA6"/>
<sequence length="386" mass="40515">MRLLLGQTGAPTAVVNRSVAGFLRGAGRHEVLVARGGPDALVAGDFHRLADVEVPAGAENAGGSWLGGGRRATSQADVDAIVNAVVEHSVDGISLIGGNGTMALLAAVADRARDREVPLRAAGIPKTIDNDLFGVDHAPGFASAARYLTTVLPDIARDHRAMTSVEPVRIVETMGRATGWLALAATLPVDVQHPVHRVYPPELPFHRDAFLADVRRLVGQHGRALVVVSEGFAPELTAAPVHATNHTTLITGGVARNLAELVTTELGLPARGEVLGVAQRCVSALTSEVDAVEARRAGVEAARVLTGPSSGTAVMVGIDRCPGDDYAVTYPLIPLHDAAGRTRTLPDRWRTSDPRDLRSFHSWLAPLVVRPSASTASTLTTPTEES</sequence>
<organism evidence="8 9">
    <name type="scientific">Phytoactinopolyspora alkaliphila</name>
    <dbReference type="NCBI Taxonomy" id="1783498"/>
    <lineage>
        <taxon>Bacteria</taxon>
        <taxon>Bacillati</taxon>
        <taxon>Actinomycetota</taxon>
        <taxon>Actinomycetes</taxon>
        <taxon>Jiangellales</taxon>
        <taxon>Jiangellaceae</taxon>
        <taxon>Phytoactinopolyspora</taxon>
    </lineage>
</organism>
<name>A0A6N9YMA6_9ACTN</name>
<evidence type="ECO:0000256" key="4">
    <source>
        <dbReference type="ARBA" id="ARBA00022777"/>
    </source>
</evidence>
<keyword evidence="2" id="KW-0808">Transferase</keyword>
<gene>
    <name evidence="8" type="ORF">G1H11_12275</name>
</gene>
<evidence type="ECO:0000256" key="3">
    <source>
        <dbReference type="ARBA" id="ARBA00022723"/>
    </source>
</evidence>
<comment type="caution">
    <text evidence="8">The sequence shown here is derived from an EMBL/GenBank/DDBJ whole genome shotgun (WGS) entry which is preliminary data.</text>
</comment>
<accession>A0A6N9YMA6</accession>